<keyword evidence="2" id="KW-0132">Cell division</keyword>
<dbReference type="PANTHER" id="PTHR30627:SF25">
    <property type="entry name" value="PENICILLIN-BINDING PROTEIN 3"/>
    <property type="match status" value="1"/>
</dbReference>
<dbReference type="GO" id="GO:0051301">
    <property type="term" value="P:cell division"/>
    <property type="evidence" value="ECO:0007669"/>
    <property type="project" value="UniProtKB-KW"/>
</dbReference>
<feature type="domain" description="Penicillin-binding protein transpeptidase" evidence="1">
    <location>
        <begin position="7"/>
        <end position="183"/>
    </location>
</feature>
<proteinExistence type="predicted"/>
<reference evidence="2 3" key="1">
    <citation type="submission" date="2023-07" db="EMBL/GenBank/DDBJ databases">
        <title>Genomic Encyclopedia of Type Strains, Phase IV (KMG-IV): sequencing the most valuable type-strain genomes for metagenomic binning, comparative biology and taxonomic classification.</title>
        <authorList>
            <person name="Goeker M."/>
        </authorList>
    </citation>
    <scope>NUCLEOTIDE SEQUENCE [LARGE SCALE GENOMIC DNA]</scope>
    <source>
        <strain evidence="2 3">DSM 23494</strain>
    </source>
</reference>
<dbReference type="EMBL" id="JAUSUB010000008">
    <property type="protein sequence ID" value="MDQ0270390.1"/>
    <property type="molecule type" value="Genomic_DNA"/>
</dbReference>
<evidence type="ECO:0000313" key="3">
    <source>
        <dbReference type="Proteomes" id="UP001238088"/>
    </source>
</evidence>
<dbReference type="InterPro" id="IPR050515">
    <property type="entry name" value="Beta-lactam/transpept"/>
</dbReference>
<dbReference type="Pfam" id="PF00905">
    <property type="entry name" value="Transpeptidase"/>
    <property type="match status" value="1"/>
</dbReference>
<dbReference type="InterPro" id="IPR012338">
    <property type="entry name" value="Beta-lactam/transpept-like"/>
</dbReference>
<dbReference type="PANTHER" id="PTHR30627">
    <property type="entry name" value="PEPTIDOGLYCAN D,D-TRANSPEPTIDASE"/>
    <property type="match status" value="1"/>
</dbReference>
<dbReference type="Gene3D" id="3.40.710.10">
    <property type="entry name" value="DD-peptidase/beta-lactamase superfamily"/>
    <property type="match status" value="1"/>
</dbReference>
<evidence type="ECO:0000259" key="1">
    <source>
        <dbReference type="Pfam" id="PF00905"/>
    </source>
</evidence>
<sequence>MIKNKPLMKRFGIGEELKIGYPLTTSQISNDGSMNSDILLADSGYGQGEIMVTSLNMALAYSGLSNNGDIMTPSLVQTGNQKAEVWKEGAISSEHLNTLHDAFTAVIHEEGGTAINSKISDVLLASKTGTAEIKVSKDDEAGSENGWFIATDLDTSKISLAIVLEDVKAKGGSRAAIPVGKNALSDYLQR</sequence>
<evidence type="ECO:0000313" key="2">
    <source>
        <dbReference type="EMBL" id="MDQ0270390.1"/>
    </source>
</evidence>
<organism evidence="2 3">
    <name type="scientific">Cytobacillus purgationiresistens</name>
    <dbReference type="NCBI Taxonomy" id="863449"/>
    <lineage>
        <taxon>Bacteria</taxon>
        <taxon>Bacillati</taxon>
        <taxon>Bacillota</taxon>
        <taxon>Bacilli</taxon>
        <taxon>Bacillales</taxon>
        <taxon>Bacillaceae</taxon>
        <taxon>Cytobacillus</taxon>
    </lineage>
</organism>
<gene>
    <name evidence="2" type="ORF">J2S17_002265</name>
</gene>
<name>A0ABU0AH64_9BACI</name>
<protein>
    <submittedName>
        <fullName evidence="2">Cell division protein FtsI/penicillin-binding protein 2</fullName>
    </submittedName>
</protein>
<accession>A0ABU0AH64</accession>
<keyword evidence="3" id="KW-1185">Reference proteome</keyword>
<dbReference type="SUPFAM" id="SSF56601">
    <property type="entry name" value="beta-lactamase/transpeptidase-like"/>
    <property type="match status" value="1"/>
</dbReference>
<keyword evidence="2" id="KW-0131">Cell cycle</keyword>
<comment type="caution">
    <text evidence="2">The sequence shown here is derived from an EMBL/GenBank/DDBJ whole genome shotgun (WGS) entry which is preliminary data.</text>
</comment>
<dbReference type="InterPro" id="IPR001460">
    <property type="entry name" value="PCN-bd_Tpept"/>
</dbReference>
<dbReference type="Proteomes" id="UP001238088">
    <property type="component" value="Unassembled WGS sequence"/>
</dbReference>
<dbReference type="RefSeq" id="WP_307474783.1">
    <property type="nucleotide sequence ID" value="NZ_JAUSUB010000008.1"/>
</dbReference>